<keyword evidence="3" id="KW-1185">Reference proteome</keyword>
<proteinExistence type="predicted"/>
<dbReference type="Pfam" id="PF01814">
    <property type="entry name" value="Hemerythrin"/>
    <property type="match status" value="1"/>
</dbReference>
<dbReference type="RefSeq" id="WP_305171297.1">
    <property type="nucleotide sequence ID" value="NZ_JAUUDS010000001.1"/>
</dbReference>
<evidence type="ECO:0000313" key="3">
    <source>
        <dbReference type="Proteomes" id="UP001230685"/>
    </source>
</evidence>
<accession>A0ABT9EFF9</accession>
<evidence type="ECO:0000313" key="2">
    <source>
        <dbReference type="EMBL" id="MDP1025707.1"/>
    </source>
</evidence>
<dbReference type="InterPro" id="IPR012312">
    <property type="entry name" value="Hemerythrin-like"/>
</dbReference>
<dbReference type="EMBL" id="JAUUDS010000001">
    <property type="protein sequence ID" value="MDP1025707.1"/>
    <property type="molecule type" value="Genomic_DNA"/>
</dbReference>
<protein>
    <recommendedName>
        <fullName evidence="1">Hemerythrin-like domain-containing protein</fullName>
    </recommendedName>
</protein>
<organism evidence="2 3">
    <name type="scientific">Sphingomonas aurea</name>
    <dbReference type="NCBI Taxonomy" id="3063994"/>
    <lineage>
        <taxon>Bacteria</taxon>
        <taxon>Pseudomonadati</taxon>
        <taxon>Pseudomonadota</taxon>
        <taxon>Alphaproteobacteria</taxon>
        <taxon>Sphingomonadales</taxon>
        <taxon>Sphingomonadaceae</taxon>
        <taxon>Sphingomonas</taxon>
    </lineage>
</organism>
<dbReference type="Proteomes" id="UP001230685">
    <property type="component" value="Unassembled WGS sequence"/>
</dbReference>
<evidence type="ECO:0000259" key="1">
    <source>
        <dbReference type="Pfam" id="PF01814"/>
    </source>
</evidence>
<reference evidence="2 3" key="1">
    <citation type="submission" date="2023-07" db="EMBL/GenBank/DDBJ databases">
        <authorList>
            <person name="Kim M.K."/>
        </authorList>
    </citation>
    <scope>NUCLEOTIDE SEQUENCE [LARGE SCALE GENOMIC DNA]</scope>
    <source>
        <strain evidence="2 3">KR1UV-12</strain>
    </source>
</reference>
<sequence length="144" mass="16109">MSIDDPFTRLHEHQRRALNVLTRVSEAIDAERDQASIDLRAEMAVVLRDYQIFKHEDVFDPAISSGSAERVDLGRKMKIECIGAGEAVRSHLQRWKEGAVAADPATYRAAAHLTLNALRRHIAREEEGITRLLTLLAQEARAAA</sequence>
<feature type="domain" description="Hemerythrin-like" evidence="1">
    <location>
        <begin position="7"/>
        <end position="130"/>
    </location>
</feature>
<name>A0ABT9EFF9_9SPHN</name>
<gene>
    <name evidence="2" type="ORF">Q5H91_00635</name>
</gene>
<comment type="caution">
    <text evidence="2">The sequence shown here is derived from an EMBL/GenBank/DDBJ whole genome shotgun (WGS) entry which is preliminary data.</text>
</comment>